<reference evidence="3 4" key="1">
    <citation type="submission" date="2024-01" db="EMBL/GenBank/DDBJ databases">
        <title>The genomes of 5 underutilized Papilionoideae crops provide insights into root nodulation and disease resistanc.</title>
        <authorList>
            <person name="Jiang F."/>
        </authorList>
    </citation>
    <scope>NUCLEOTIDE SEQUENCE [LARGE SCALE GENOMIC DNA]</scope>
    <source>
        <strain evidence="3">JINMINGXINNONG_FW02</strain>
        <tissue evidence="3">Leaves</tissue>
    </source>
</reference>
<dbReference type="Pfam" id="PF18403">
    <property type="entry name" value="Thioredoxin_15"/>
    <property type="match status" value="1"/>
</dbReference>
<gene>
    <name evidence="3" type="ORF">VNO80_30579</name>
</gene>
<dbReference type="PANTHER" id="PTHR11226">
    <property type="entry name" value="UDP-GLUCOSE GLYCOPROTEIN:GLUCOSYLTRANSFERASE"/>
    <property type="match status" value="1"/>
</dbReference>
<sequence length="147" mass="16972">MLLLLSPLYLFFPCSRFKYQPFAGYFSLVIRKSFNKASCCQVGIFLHRLLGSESDVNAVFTNGRVTYPIDESTFLSADLLLLESIEFKQRTKYILEIIKEVKWQHVDPDMLTSKFISDIVMAVSSSMAVREQRSESARFEILNDRHS</sequence>
<dbReference type="EMBL" id="JAYMYR010000011">
    <property type="protein sequence ID" value="KAK7333800.1"/>
    <property type="molecule type" value="Genomic_DNA"/>
</dbReference>
<protein>
    <recommendedName>
        <fullName evidence="2">UDP-glucose:glycoprotein glucosyltransferase thioredoxin-like domain-containing protein</fullName>
    </recommendedName>
</protein>
<feature type="signal peptide" evidence="1">
    <location>
        <begin position="1"/>
        <end position="16"/>
    </location>
</feature>
<dbReference type="InterPro" id="IPR009448">
    <property type="entry name" value="UDP-g_GGtrans"/>
</dbReference>
<dbReference type="InterPro" id="IPR040525">
    <property type="entry name" value="UGGT_TRXL_4"/>
</dbReference>
<proteinExistence type="predicted"/>
<feature type="domain" description="UDP-glucose:glycoprotein glucosyltransferase thioredoxin-like" evidence="2">
    <location>
        <begin position="45"/>
        <end position="128"/>
    </location>
</feature>
<dbReference type="PANTHER" id="PTHR11226:SF0">
    <property type="entry name" value="UDP-GLUCOSE:GLYCOPROTEIN GLUCOSYLTRANSFERASE"/>
    <property type="match status" value="1"/>
</dbReference>
<evidence type="ECO:0000313" key="3">
    <source>
        <dbReference type="EMBL" id="KAK7333800.1"/>
    </source>
</evidence>
<dbReference type="GO" id="GO:0051082">
    <property type="term" value="F:unfolded protein binding"/>
    <property type="evidence" value="ECO:0007669"/>
    <property type="project" value="TreeGrafter"/>
</dbReference>
<dbReference type="GO" id="GO:0003980">
    <property type="term" value="F:UDP-glucose:glycoprotein glucosyltransferase activity"/>
    <property type="evidence" value="ECO:0007669"/>
    <property type="project" value="InterPro"/>
</dbReference>
<name>A0AAN9QDK8_PHACN</name>
<keyword evidence="4" id="KW-1185">Reference proteome</keyword>
<dbReference type="AlphaFoldDB" id="A0AAN9QDK8"/>
<keyword evidence="1" id="KW-0732">Signal</keyword>
<evidence type="ECO:0000256" key="1">
    <source>
        <dbReference type="SAM" id="SignalP"/>
    </source>
</evidence>
<dbReference type="GO" id="GO:0036503">
    <property type="term" value="P:ERAD pathway"/>
    <property type="evidence" value="ECO:0007669"/>
    <property type="project" value="TreeGrafter"/>
</dbReference>
<dbReference type="GO" id="GO:0005783">
    <property type="term" value="C:endoplasmic reticulum"/>
    <property type="evidence" value="ECO:0007669"/>
    <property type="project" value="TreeGrafter"/>
</dbReference>
<feature type="chain" id="PRO_5042841175" description="UDP-glucose:glycoprotein glucosyltransferase thioredoxin-like domain-containing protein" evidence="1">
    <location>
        <begin position="17"/>
        <end position="147"/>
    </location>
</feature>
<organism evidence="3 4">
    <name type="scientific">Phaseolus coccineus</name>
    <name type="common">Scarlet runner bean</name>
    <name type="synonym">Phaseolus multiflorus</name>
    <dbReference type="NCBI Taxonomy" id="3886"/>
    <lineage>
        <taxon>Eukaryota</taxon>
        <taxon>Viridiplantae</taxon>
        <taxon>Streptophyta</taxon>
        <taxon>Embryophyta</taxon>
        <taxon>Tracheophyta</taxon>
        <taxon>Spermatophyta</taxon>
        <taxon>Magnoliopsida</taxon>
        <taxon>eudicotyledons</taxon>
        <taxon>Gunneridae</taxon>
        <taxon>Pentapetalae</taxon>
        <taxon>rosids</taxon>
        <taxon>fabids</taxon>
        <taxon>Fabales</taxon>
        <taxon>Fabaceae</taxon>
        <taxon>Papilionoideae</taxon>
        <taxon>50 kb inversion clade</taxon>
        <taxon>NPAAA clade</taxon>
        <taxon>indigoferoid/millettioid clade</taxon>
        <taxon>Phaseoleae</taxon>
        <taxon>Phaseolus</taxon>
    </lineage>
</organism>
<dbReference type="Proteomes" id="UP001374584">
    <property type="component" value="Unassembled WGS sequence"/>
</dbReference>
<accession>A0AAN9QDK8</accession>
<evidence type="ECO:0000313" key="4">
    <source>
        <dbReference type="Proteomes" id="UP001374584"/>
    </source>
</evidence>
<dbReference type="GO" id="GO:0018279">
    <property type="term" value="P:protein N-linked glycosylation via asparagine"/>
    <property type="evidence" value="ECO:0007669"/>
    <property type="project" value="TreeGrafter"/>
</dbReference>
<comment type="caution">
    <text evidence="3">The sequence shown here is derived from an EMBL/GenBank/DDBJ whole genome shotgun (WGS) entry which is preliminary data.</text>
</comment>
<evidence type="ECO:0000259" key="2">
    <source>
        <dbReference type="Pfam" id="PF18403"/>
    </source>
</evidence>